<comment type="caution">
    <text evidence="2">The sequence shown here is derived from an EMBL/GenBank/DDBJ whole genome shotgun (WGS) entry which is preliminary data.</text>
</comment>
<evidence type="ECO:0000313" key="2">
    <source>
        <dbReference type="EMBL" id="GDY58032.1"/>
    </source>
</evidence>
<dbReference type="Proteomes" id="UP000301309">
    <property type="component" value="Unassembled WGS sequence"/>
</dbReference>
<sequence>MLINHDTRCALDAVVDLVNTAPEGADRDDLADVAALRRFVERNDISDIGTLGERDLTAVRAVRARFAEVFAAAGNEGAAHRTAELLNAMIAAAGTTPRLTDHDGYDWHVHYFAPGASLADHLAADGGMALAFLVVGASGNGCAAVRPRTAATPSWTCPATAPGATATAAPAATGCMSRPTAPGAARPRADRPRTAVGGRAGRLTIGSRAGHLTTGSRAGRLTIGNRTGRRLTTGGGRGRRSRRAGCR</sequence>
<gene>
    <name evidence="2" type="ORF">SVIO_086550</name>
</gene>
<dbReference type="PANTHER" id="PTHR35525">
    <property type="entry name" value="BLL6575 PROTEIN"/>
    <property type="match status" value="1"/>
</dbReference>
<protein>
    <submittedName>
        <fullName evidence="2">Uncharacterized protein</fullName>
    </submittedName>
</protein>
<evidence type="ECO:0000313" key="3">
    <source>
        <dbReference type="Proteomes" id="UP000301309"/>
    </source>
</evidence>
<feature type="compositionally biased region" description="Low complexity" evidence="1">
    <location>
        <begin position="176"/>
        <end position="186"/>
    </location>
</feature>
<dbReference type="InterPro" id="IPR010852">
    <property type="entry name" value="ABATE"/>
</dbReference>
<name>A0A4D4L9Y5_STRVO</name>
<dbReference type="EMBL" id="BJHW01000001">
    <property type="protein sequence ID" value="GDY58032.1"/>
    <property type="molecule type" value="Genomic_DNA"/>
</dbReference>
<dbReference type="Gene3D" id="1.10.3300.10">
    <property type="entry name" value="Jann2411-like domain"/>
    <property type="match status" value="1"/>
</dbReference>
<dbReference type="SUPFAM" id="SSF160904">
    <property type="entry name" value="Jann2411-like"/>
    <property type="match status" value="1"/>
</dbReference>
<dbReference type="PANTHER" id="PTHR35525:SF3">
    <property type="entry name" value="BLL6575 PROTEIN"/>
    <property type="match status" value="1"/>
</dbReference>
<reference evidence="2 3" key="1">
    <citation type="journal article" date="2020" name="Int. J. Syst. Evol. Microbiol.">
        <title>Reclassification of Streptomyces castelarensis and Streptomyces sporoclivatus as later heterotypic synonyms of Streptomyces antimycoticus.</title>
        <authorList>
            <person name="Komaki H."/>
            <person name="Tamura T."/>
        </authorList>
    </citation>
    <scope>NUCLEOTIDE SEQUENCE [LARGE SCALE GENOMIC DNA]</scope>
    <source>
        <strain evidence="2 3">NBRC 13459</strain>
    </source>
</reference>
<proteinExistence type="predicted"/>
<keyword evidence="3" id="KW-1185">Reference proteome</keyword>
<dbReference type="AlphaFoldDB" id="A0A4D4L9Y5"/>
<dbReference type="InterPro" id="IPR023286">
    <property type="entry name" value="ABATE_dom_sf"/>
</dbReference>
<feature type="compositionally biased region" description="Basic residues" evidence="1">
    <location>
        <begin position="237"/>
        <end position="247"/>
    </location>
</feature>
<evidence type="ECO:0000256" key="1">
    <source>
        <dbReference type="SAM" id="MobiDB-lite"/>
    </source>
</evidence>
<feature type="compositionally biased region" description="Low complexity" evidence="1">
    <location>
        <begin position="219"/>
        <end position="232"/>
    </location>
</feature>
<feature type="region of interest" description="Disordered" evidence="1">
    <location>
        <begin position="176"/>
        <end position="247"/>
    </location>
</feature>
<dbReference type="Pfam" id="PF07336">
    <property type="entry name" value="ABATE"/>
    <property type="match status" value="1"/>
</dbReference>
<organism evidence="2 3">
    <name type="scientific">Streptomyces violaceusniger</name>
    <dbReference type="NCBI Taxonomy" id="68280"/>
    <lineage>
        <taxon>Bacteria</taxon>
        <taxon>Bacillati</taxon>
        <taxon>Actinomycetota</taxon>
        <taxon>Actinomycetes</taxon>
        <taxon>Kitasatosporales</taxon>
        <taxon>Streptomycetaceae</taxon>
        <taxon>Streptomyces</taxon>
        <taxon>Streptomyces violaceusniger group</taxon>
    </lineage>
</organism>
<accession>A0A4D4L9Y5</accession>